<keyword evidence="15" id="KW-0378">Hydrolase</keyword>
<evidence type="ECO:0000256" key="7">
    <source>
        <dbReference type="ARBA" id="ARBA00022723"/>
    </source>
</evidence>
<name>A0ABV2KTU7_9BACI</name>
<accession>A0ABV2KTU7</accession>
<comment type="subcellular location">
    <subcellularLocation>
        <location evidence="3 15">Cytoplasm</location>
    </subcellularLocation>
</comment>
<keyword evidence="9 15" id="KW-0418">Kinase</keyword>
<dbReference type="Pfam" id="PF02518">
    <property type="entry name" value="HATPase_c"/>
    <property type="match status" value="1"/>
</dbReference>
<dbReference type="InterPro" id="IPR016381">
    <property type="entry name" value="Sig_transdc_His_kinase_DegS"/>
</dbReference>
<evidence type="ECO:0000256" key="5">
    <source>
        <dbReference type="ARBA" id="ARBA00022490"/>
    </source>
</evidence>
<evidence type="ECO:0000256" key="2">
    <source>
        <dbReference type="ARBA" id="ARBA00001966"/>
    </source>
</evidence>
<comment type="caution">
    <text evidence="18">The sequence shown here is derived from an EMBL/GenBank/DDBJ whole genome shotgun (WGS) entry which is preliminary data.</text>
</comment>
<dbReference type="PRINTS" id="PR00344">
    <property type="entry name" value="BCTRLSENSOR"/>
</dbReference>
<sequence length="383" mass="44533">MANTQDQDQALNKIIDEMVNVVSNSKQEIFNLSENARKEQEALTEEVKDIKQQVDEMITDNDRLEHKLKLARQRLSDVSKNFSQYSEKQVQEAYNNTYELHTKLTVQRQQEEGLIKRRDELEQRIRGLEESIQRTENLMSKINVMLNYLTEDFQEVNEAVTQANAKYNFGLKIIDAQEEERRKLSREIHDGPAQMLANVMIRSDIVTKTIRERGINEATKEIKDVKELVRNALYEVRKIIYDLRPMALDDLGLVPTLRKYLVTVEDYHEIKVDFKAKESDKRYNSKFEAAVFRLVQESVQNAIKHAETSLIEVKFEETRNQVNIQVIDHGKGFDVETEQDSSFGLTGMRERVEMLDGEIELKSKKGEGTKVMMKLPDKGENQG</sequence>
<protein>
    <recommendedName>
        <fullName evidence="15">Signal transduction histidine-protein kinase/phosphatase DegS</fullName>
        <ecNumber evidence="15">2.7.13.3</ecNumber>
        <ecNumber evidence="15">3.1.3.-</ecNumber>
    </recommendedName>
</protein>
<evidence type="ECO:0000259" key="17">
    <source>
        <dbReference type="PROSITE" id="PS50109"/>
    </source>
</evidence>
<keyword evidence="5 15" id="KW-0963">Cytoplasm</keyword>
<keyword evidence="12 15" id="KW-0902">Two-component regulatory system</keyword>
<proteinExistence type="predicted"/>
<dbReference type="Pfam" id="PF07730">
    <property type="entry name" value="HisKA_3"/>
    <property type="match status" value="1"/>
</dbReference>
<comment type="function">
    <text evidence="15">Member of the two-component regulatory system DegS/DegU, which plays an important role in the transition growth phase.</text>
</comment>
<dbReference type="PANTHER" id="PTHR24421:SF55">
    <property type="entry name" value="SENSOR HISTIDINE KINASE YDFH"/>
    <property type="match status" value="1"/>
</dbReference>
<evidence type="ECO:0000256" key="6">
    <source>
        <dbReference type="ARBA" id="ARBA00022679"/>
    </source>
</evidence>
<evidence type="ECO:0000256" key="10">
    <source>
        <dbReference type="ARBA" id="ARBA00022840"/>
    </source>
</evidence>
<keyword evidence="16" id="KW-0175">Coiled coil</keyword>
<evidence type="ECO:0000313" key="18">
    <source>
        <dbReference type="EMBL" id="MET3683003.1"/>
    </source>
</evidence>
<evidence type="ECO:0000256" key="9">
    <source>
        <dbReference type="ARBA" id="ARBA00022777"/>
    </source>
</evidence>
<evidence type="ECO:0000256" key="15">
    <source>
        <dbReference type="PIRNR" id="PIRNR003169"/>
    </source>
</evidence>
<dbReference type="Gene3D" id="1.20.5.1930">
    <property type="match status" value="1"/>
</dbReference>
<keyword evidence="10 15" id="KW-0067">ATP-binding</keyword>
<dbReference type="GO" id="GO:0004673">
    <property type="term" value="F:protein histidine kinase activity"/>
    <property type="evidence" value="ECO:0007669"/>
    <property type="project" value="UniProtKB-EC"/>
</dbReference>
<gene>
    <name evidence="18" type="ORF">ABID56_001093</name>
</gene>
<evidence type="ECO:0000256" key="8">
    <source>
        <dbReference type="ARBA" id="ARBA00022741"/>
    </source>
</evidence>
<dbReference type="InterPro" id="IPR005467">
    <property type="entry name" value="His_kinase_dom"/>
</dbReference>
<keyword evidence="19" id="KW-1185">Reference proteome</keyword>
<keyword evidence="11" id="KW-0408">Iron</keyword>
<dbReference type="InterPro" id="IPR011712">
    <property type="entry name" value="Sig_transdc_His_kin_sub3_dim/P"/>
</dbReference>
<dbReference type="Pfam" id="PF05384">
    <property type="entry name" value="DegS"/>
    <property type="match status" value="1"/>
</dbReference>
<keyword evidence="7" id="KW-0479">Metal-binding</keyword>
<dbReference type="Proteomes" id="UP001549167">
    <property type="component" value="Unassembled WGS sequence"/>
</dbReference>
<keyword evidence="15" id="KW-0904">Protein phosphatase</keyword>
<dbReference type="Gene3D" id="3.30.565.10">
    <property type="entry name" value="Histidine kinase-like ATPase, C-terminal domain"/>
    <property type="match status" value="1"/>
</dbReference>
<dbReference type="SMART" id="SM00387">
    <property type="entry name" value="HATPase_c"/>
    <property type="match status" value="1"/>
</dbReference>
<keyword evidence="4" id="KW-0004">4Fe-4S</keyword>
<evidence type="ECO:0000256" key="13">
    <source>
        <dbReference type="ARBA" id="ARBA00023014"/>
    </source>
</evidence>
<dbReference type="EC" id="3.1.3.-" evidence="15"/>
<keyword evidence="13" id="KW-0411">Iron-sulfur</keyword>
<dbReference type="InterPro" id="IPR050482">
    <property type="entry name" value="Sensor_HK_TwoCompSys"/>
</dbReference>
<dbReference type="EC" id="2.7.13.3" evidence="15"/>
<evidence type="ECO:0000256" key="3">
    <source>
        <dbReference type="ARBA" id="ARBA00004496"/>
    </source>
</evidence>
<dbReference type="PROSITE" id="PS50109">
    <property type="entry name" value="HIS_KIN"/>
    <property type="match status" value="1"/>
</dbReference>
<organism evidence="18 19">
    <name type="scientific">Alkalibacillus flavidus</name>
    <dbReference type="NCBI Taxonomy" id="546021"/>
    <lineage>
        <taxon>Bacteria</taxon>
        <taxon>Bacillati</taxon>
        <taxon>Bacillota</taxon>
        <taxon>Bacilli</taxon>
        <taxon>Bacillales</taxon>
        <taxon>Bacillaceae</taxon>
        <taxon>Alkalibacillus</taxon>
    </lineage>
</organism>
<dbReference type="SUPFAM" id="SSF55874">
    <property type="entry name" value="ATPase domain of HSP90 chaperone/DNA topoisomerase II/histidine kinase"/>
    <property type="match status" value="1"/>
</dbReference>
<dbReference type="PANTHER" id="PTHR24421">
    <property type="entry name" value="NITRATE/NITRITE SENSOR PROTEIN NARX-RELATED"/>
    <property type="match status" value="1"/>
</dbReference>
<dbReference type="InterPro" id="IPR003594">
    <property type="entry name" value="HATPase_dom"/>
</dbReference>
<feature type="coiled-coil region" evidence="16">
    <location>
        <begin position="26"/>
        <end position="138"/>
    </location>
</feature>
<keyword evidence="6 15" id="KW-0808">Transferase</keyword>
<dbReference type="InterPro" id="IPR036890">
    <property type="entry name" value="HATPase_C_sf"/>
</dbReference>
<feature type="domain" description="Histidine kinase" evidence="17">
    <location>
        <begin position="183"/>
        <end position="379"/>
    </location>
</feature>
<evidence type="ECO:0000313" key="19">
    <source>
        <dbReference type="Proteomes" id="UP001549167"/>
    </source>
</evidence>
<evidence type="ECO:0000256" key="1">
    <source>
        <dbReference type="ARBA" id="ARBA00000085"/>
    </source>
</evidence>
<comment type="catalytic activity">
    <reaction evidence="1 15">
        <text>ATP + protein L-histidine = ADP + protein N-phospho-L-histidine.</text>
        <dbReference type="EC" id="2.7.13.3"/>
    </reaction>
</comment>
<dbReference type="EMBL" id="JBEPMX010000004">
    <property type="protein sequence ID" value="MET3683003.1"/>
    <property type="molecule type" value="Genomic_DNA"/>
</dbReference>
<dbReference type="InterPro" id="IPR008595">
    <property type="entry name" value="DegS"/>
</dbReference>
<dbReference type="PIRSF" id="PIRSF003169">
    <property type="entry name" value="STHK_DegS"/>
    <property type="match status" value="1"/>
</dbReference>
<evidence type="ECO:0000256" key="16">
    <source>
        <dbReference type="SAM" id="Coils"/>
    </source>
</evidence>
<comment type="cofactor">
    <cofactor evidence="2">
        <name>[4Fe-4S] cluster</name>
        <dbReference type="ChEBI" id="CHEBI:49883"/>
    </cofactor>
</comment>
<evidence type="ECO:0000256" key="12">
    <source>
        <dbReference type="ARBA" id="ARBA00023012"/>
    </source>
</evidence>
<evidence type="ECO:0000256" key="4">
    <source>
        <dbReference type="ARBA" id="ARBA00022485"/>
    </source>
</evidence>
<reference evidence="18 19" key="1">
    <citation type="submission" date="2024-06" db="EMBL/GenBank/DDBJ databases">
        <title>Genomic Encyclopedia of Type Strains, Phase IV (KMG-IV): sequencing the most valuable type-strain genomes for metagenomic binning, comparative biology and taxonomic classification.</title>
        <authorList>
            <person name="Goeker M."/>
        </authorList>
    </citation>
    <scope>NUCLEOTIDE SEQUENCE [LARGE SCALE GENOMIC DNA]</scope>
    <source>
        <strain evidence="18 19">DSM 23520</strain>
    </source>
</reference>
<dbReference type="InterPro" id="IPR004358">
    <property type="entry name" value="Sig_transdc_His_kin-like_C"/>
</dbReference>
<dbReference type="CDD" id="cd16917">
    <property type="entry name" value="HATPase_UhpB-NarQ-NarX-like"/>
    <property type="match status" value="1"/>
</dbReference>
<evidence type="ECO:0000256" key="11">
    <source>
        <dbReference type="ARBA" id="ARBA00023004"/>
    </source>
</evidence>
<dbReference type="RefSeq" id="WP_354219600.1">
    <property type="nucleotide sequence ID" value="NZ_JBEPMX010000004.1"/>
</dbReference>
<comment type="function">
    <text evidence="14">Member of the two-component regulatory system NreB/NreC involved in the control of dissimilatory nitrate/nitrite reduction in response to oxygen. NreB functions as a direct oxygen sensor histidine kinase which is autophosphorylated, in the absence of oxygen, probably at the conserved histidine residue, and transfers its phosphate group probably to a conserved aspartate residue of NreC. NreB/NreC activates the expression of the nitrate (narGHJI) and nitrite (nir) reductase operons, as well as the putative nitrate transporter gene narT.</text>
</comment>
<keyword evidence="8 15" id="KW-0547">Nucleotide-binding</keyword>
<evidence type="ECO:0000256" key="14">
    <source>
        <dbReference type="ARBA" id="ARBA00024827"/>
    </source>
</evidence>